<proteinExistence type="predicted"/>
<evidence type="ECO:0000313" key="2">
    <source>
        <dbReference type="Proteomes" id="UP000324831"/>
    </source>
</evidence>
<reference evidence="1 2" key="1">
    <citation type="submission" date="2019-01" db="EMBL/GenBank/DDBJ databases">
        <title>Draft genome sequences of Candidatus Mycoplasma haemohominis SWG34-3 identified from a patient with pyrexia, anemia and liver dysfunction.</title>
        <authorList>
            <person name="Sekizuka T."/>
            <person name="Hattori N."/>
            <person name="Katano H."/>
            <person name="Takuma T."/>
            <person name="Ito T."/>
            <person name="Arai N."/>
            <person name="Yanai R."/>
            <person name="Ishii S."/>
            <person name="Miura Y."/>
            <person name="Tokunaga T."/>
            <person name="Watanabe H."/>
            <person name="Nomura N."/>
            <person name="Eguchi J."/>
            <person name="Arai T."/>
            <person name="Hasegawa H."/>
            <person name="Nakamaki T."/>
            <person name="Wakita T."/>
            <person name="Niki Y."/>
            <person name="Kuroda M."/>
        </authorList>
    </citation>
    <scope>NUCLEOTIDE SEQUENCE [LARGE SCALE GENOMIC DNA]</scope>
    <source>
        <strain evidence="1">SWG34-3</strain>
    </source>
</reference>
<dbReference type="EMBL" id="BIMN01000001">
    <property type="protein sequence ID" value="GCE63266.1"/>
    <property type="molecule type" value="Genomic_DNA"/>
</dbReference>
<gene>
    <name evidence="1" type="ORF">MHSWG343_02520</name>
</gene>
<organism evidence="1 2">
    <name type="scientific">Candidatus Mycoplasma haematohominis</name>
    <dbReference type="NCBI Taxonomy" id="1494318"/>
    <lineage>
        <taxon>Bacteria</taxon>
        <taxon>Bacillati</taxon>
        <taxon>Mycoplasmatota</taxon>
        <taxon>Mollicutes</taxon>
        <taxon>Mycoplasmataceae</taxon>
        <taxon>Mycoplasma</taxon>
    </lineage>
</organism>
<comment type="caution">
    <text evidence="1">The sequence shown here is derived from an EMBL/GenBank/DDBJ whole genome shotgun (WGS) entry which is preliminary data.</text>
</comment>
<accession>A0A478FSA9</accession>
<name>A0A478FSA9_9MOLU</name>
<evidence type="ECO:0000313" key="1">
    <source>
        <dbReference type="EMBL" id="GCE63266.1"/>
    </source>
</evidence>
<sequence length="216" mass="25288">MDLTSFSINFTALFIGTVSTTWALTDSTDGHAIRVWDQFGDHLRKIEDLNEKGVWDKWVERWVYLVVSSFSQPNKKIETDYWKEKVLEQSTWKKFLDEKSGKSTPSSDDDKARVAEAQKDEYKTTLKPAIKRLQDECKWAYGRYINKDVTWEKSWLNSWSIRTKGGENKSENYKYWKDVFIGCSDKGDNNSAPFYWLSSSSIHLYEKNDKTAQNKS</sequence>
<protein>
    <submittedName>
        <fullName evidence="1">Uncharacterized protein</fullName>
    </submittedName>
</protein>
<dbReference type="AlphaFoldDB" id="A0A478FSA9"/>
<dbReference type="Proteomes" id="UP000324831">
    <property type="component" value="Unassembled WGS sequence"/>
</dbReference>